<dbReference type="Proteomes" id="UP000626109">
    <property type="component" value="Unassembled WGS sequence"/>
</dbReference>
<organism evidence="1 2">
    <name type="scientific">Polarella glacialis</name>
    <name type="common">Dinoflagellate</name>
    <dbReference type="NCBI Taxonomy" id="89957"/>
    <lineage>
        <taxon>Eukaryota</taxon>
        <taxon>Sar</taxon>
        <taxon>Alveolata</taxon>
        <taxon>Dinophyceae</taxon>
        <taxon>Suessiales</taxon>
        <taxon>Suessiaceae</taxon>
        <taxon>Polarella</taxon>
    </lineage>
</organism>
<dbReference type="PANTHER" id="PTHR45527">
    <property type="entry name" value="NONRIBOSOMAL PEPTIDE SYNTHETASE"/>
    <property type="match status" value="1"/>
</dbReference>
<dbReference type="GO" id="GO:0031177">
    <property type="term" value="F:phosphopantetheine binding"/>
    <property type="evidence" value="ECO:0007669"/>
    <property type="project" value="TreeGrafter"/>
</dbReference>
<dbReference type="AlphaFoldDB" id="A0A813J0E8"/>
<evidence type="ECO:0000313" key="2">
    <source>
        <dbReference type="Proteomes" id="UP000626109"/>
    </source>
</evidence>
<dbReference type="SUPFAM" id="SSF56801">
    <property type="entry name" value="Acetyl-CoA synthetase-like"/>
    <property type="match status" value="1"/>
</dbReference>
<dbReference type="GO" id="GO:0043041">
    <property type="term" value="P:amino acid activation for nonribosomal peptide biosynthetic process"/>
    <property type="evidence" value="ECO:0007669"/>
    <property type="project" value="TreeGrafter"/>
</dbReference>
<dbReference type="Gene3D" id="3.30.300.30">
    <property type="match status" value="1"/>
</dbReference>
<dbReference type="EMBL" id="CAJNNW010018839">
    <property type="protein sequence ID" value="CAE8663557.1"/>
    <property type="molecule type" value="Genomic_DNA"/>
</dbReference>
<dbReference type="PANTHER" id="PTHR45527:SF1">
    <property type="entry name" value="FATTY ACID SYNTHASE"/>
    <property type="match status" value="1"/>
</dbReference>
<name>A0A813J0E8_POLGL</name>
<comment type="caution">
    <text evidence="1">The sequence shown here is derived from an EMBL/GenBank/DDBJ whole genome shotgun (WGS) entry which is preliminary data.</text>
</comment>
<protein>
    <submittedName>
        <fullName evidence="1">Uncharacterized protein</fullName>
    </submittedName>
</protein>
<accession>A0A813J0E8</accession>
<reference evidence="1" key="1">
    <citation type="submission" date="2021-02" db="EMBL/GenBank/DDBJ databases">
        <authorList>
            <person name="Dougan E. K."/>
            <person name="Rhodes N."/>
            <person name="Thang M."/>
            <person name="Chan C."/>
        </authorList>
    </citation>
    <scope>NUCLEOTIDE SEQUENCE</scope>
</reference>
<proteinExistence type="predicted"/>
<dbReference type="GO" id="GO:0044550">
    <property type="term" value="P:secondary metabolite biosynthetic process"/>
    <property type="evidence" value="ECO:0007669"/>
    <property type="project" value="TreeGrafter"/>
</dbReference>
<sequence>MEDGNLIYLGRIDTQVKLHGIRIELEGIEYVLRADESVAEAVVVMHDHSTPRAFLSLWLTSRLQPHALRAAWKSATPSFRFSWCRVRCTPSMSGLAPPLARLTVESWRKEA</sequence>
<evidence type="ECO:0000313" key="1">
    <source>
        <dbReference type="EMBL" id="CAE8663557.1"/>
    </source>
</evidence>
<dbReference type="GO" id="GO:0005737">
    <property type="term" value="C:cytoplasm"/>
    <property type="evidence" value="ECO:0007669"/>
    <property type="project" value="TreeGrafter"/>
</dbReference>
<dbReference type="InterPro" id="IPR045851">
    <property type="entry name" value="AMP-bd_C_sf"/>
</dbReference>
<gene>
    <name evidence="1" type="ORF">PGLA2088_LOCUS15299</name>
</gene>